<dbReference type="Gene3D" id="3.40.50.1970">
    <property type="match status" value="1"/>
</dbReference>
<reference evidence="5" key="1">
    <citation type="journal article" date="2019" name="Int. J. Syst. Evol. Microbiol.">
        <title>The Global Catalogue of Microorganisms (GCM) 10K type strain sequencing project: providing services to taxonomists for standard genome sequencing and annotation.</title>
        <authorList>
            <consortium name="The Broad Institute Genomics Platform"/>
            <consortium name="The Broad Institute Genome Sequencing Center for Infectious Disease"/>
            <person name="Wu L."/>
            <person name="Ma J."/>
        </authorList>
    </citation>
    <scope>NUCLEOTIDE SEQUENCE [LARGE SCALE GENOMIC DNA]</scope>
    <source>
        <strain evidence="5">CCUG 15531</strain>
    </source>
</reference>
<dbReference type="Pfam" id="PF00465">
    <property type="entry name" value="Fe-ADH"/>
    <property type="match status" value="1"/>
</dbReference>
<evidence type="ECO:0000313" key="5">
    <source>
        <dbReference type="Proteomes" id="UP001597227"/>
    </source>
</evidence>
<evidence type="ECO:0000259" key="3">
    <source>
        <dbReference type="Pfam" id="PF00465"/>
    </source>
</evidence>
<protein>
    <submittedName>
        <fullName evidence="4">Iron-containing alcohol dehydrogenase family protein</fullName>
    </submittedName>
</protein>
<dbReference type="InterPro" id="IPR001670">
    <property type="entry name" value="ADH_Fe/GldA"/>
</dbReference>
<comment type="caution">
    <text evidence="4">The sequence shown here is derived from an EMBL/GenBank/DDBJ whole genome shotgun (WGS) entry which is preliminary data.</text>
</comment>
<dbReference type="CDD" id="cd08172">
    <property type="entry name" value="GlyDH-like"/>
    <property type="match status" value="1"/>
</dbReference>
<gene>
    <name evidence="4" type="ORF">ACFSFW_22040</name>
</gene>
<dbReference type="EMBL" id="JBHUEK010000033">
    <property type="protein sequence ID" value="MFD1781340.1"/>
    <property type="molecule type" value="Genomic_DNA"/>
</dbReference>
<dbReference type="Gene3D" id="1.20.1090.10">
    <property type="entry name" value="Dehydroquinate synthase-like - alpha domain"/>
    <property type="match status" value="1"/>
</dbReference>
<evidence type="ECO:0000256" key="1">
    <source>
        <dbReference type="ARBA" id="ARBA00022723"/>
    </source>
</evidence>
<dbReference type="InterPro" id="IPR016205">
    <property type="entry name" value="Glycerol_DH"/>
</dbReference>
<keyword evidence="5" id="KW-1185">Reference proteome</keyword>
<keyword evidence="2" id="KW-0560">Oxidoreductase</keyword>
<keyword evidence="1" id="KW-0479">Metal-binding</keyword>
<dbReference type="PIRSF" id="PIRSF000112">
    <property type="entry name" value="Glycerol_dehydrogenase"/>
    <property type="match status" value="1"/>
</dbReference>
<evidence type="ECO:0000256" key="2">
    <source>
        <dbReference type="ARBA" id="ARBA00023002"/>
    </source>
</evidence>
<evidence type="ECO:0000313" key="4">
    <source>
        <dbReference type="EMBL" id="MFD1781340.1"/>
    </source>
</evidence>
<dbReference type="Proteomes" id="UP001597227">
    <property type="component" value="Unassembled WGS sequence"/>
</dbReference>
<dbReference type="SUPFAM" id="SSF56796">
    <property type="entry name" value="Dehydroquinate synthase-like"/>
    <property type="match status" value="1"/>
</dbReference>
<proteinExistence type="predicted"/>
<dbReference type="PANTHER" id="PTHR43616:SF3">
    <property type="entry name" value="HYDROXYCARBOXYLATE DEHYDROGENASE A"/>
    <property type="match status" value="1"/>
</dbReference>
<accession>A0ABW4MY33</accession>
<organism evidence="4 5">
    <name type="scientific">Fredinandcohnia salidurans</name>
    <dbReference type="NCBI Taxonomy" id="2595041"/>
    <lineage>
        <taxon>Bacteria</taxon>
        <taxon>Bacillati</taxon>
        <taxon>Bacillota</taxon>
        <taxon>Bacilli</taxon>
        <taxon>Bacillales</taxon>
        <taxon>Bacillaceae</taxon>
        <taxon>Fredinandcohnia</taxon>
    </lineage>
</organism>
<dbReference type="PANTHER" id="PTHR43616">
    <property type="entry name" value="GLYCEROL DEHYDROGENASE"/>
    <property type="match status" value="1"/>
</dbReference>
<sequence>MSIQTVKGAPGHFRIGEGSLKELEILLSELKVQKIHIVCGKKAWNAVSTYLPEIITNLPMSSFTFIEGHCTLESVESISNHLSVNSVDAVIGIGGGTALDTAKASAINAGIKSILIPSIASTCAAWTPLSVFYDQNGVFTHYTEFPLANTLVLIEPAVIALAPVKYLRAGIGDTLAKYYEAEALLSAFFKNQELPVWLKVSKFSASICRDVLLQDATVAIQSASKGSVSDELVRVIEAIIMTGGMVGGFGGKAGRVAGAHSIHNGLTEANQARNFLHGELVAYGTLVQLALENKEQELLRLSSYYHEWGLPVNLKDLNIDPENKTLLEAIIKKATLPQESIHFMDINISEDALLSAIRNVEDLTFTKID</sequence>
<feature type="domain" description="Alcohol dehydrogenase iron-type/glycerol dehydrogenase GldA" evidence="3">
    <location>
        <begin position="10"/>
        <end position="144"/>
    </location>
</feature>
<name>A0ABW4MY33_9BACI</name>
<dbReference type="RefSeq" id="WP_388041430.1">
    <property type="nucleotide sequence ID" value="NZ_JBHUEK010000033.1"/>
</dbReference>